<keyword evidence="1" id="KW-0328">Glycosyltransferase</keyword>
<dbReference type="GO" id="GO:0016758">
    <property type="term" value="F:hexosyltransferase activity"/>
    <property type="evidence" value="ECO:0007669"/>
    <property type="project" value="TreeGrafter"/>
</dbReference>
<dbReference type="InterPro" id="IPR004629">
    <property type="entry name" value="WecG_TagA_CpsF"/>
</dbReference>
<dbReference type="Pfam" id="PF03808">
    <property type="entry name" value="Glyco_tran_WecG"/>
    <property type="match status" value="1"/>
</dbReference>
<comment type="caution">
    <text evidence="3">The sequence shown here is derived from an EMBL/GenBank/DDBJ whole genome shotgun (WGS) entry which is preliminary data.</text>
</comment>
<protein>
    <submittedName>
        <fullName evidence="3">Uncharacterized protein</fullName>
    </submittedName>
</protein>
<evidence type="ECO:0000256" key="2">
    <source>
        <dbReference type="ARBA" id="ARBA00022679"/>
    </source>
</evidence>
<dbReference type="Proteomes" id="UP000178372">
    <property type="component" value="Unassembled WGS sequence"/>
</dbReference>
<dbReference type="NCBIfam" id="TIGR00696">
    <property type="entry name" value="wecG_tagA_cpsF"/>
    <property type="match status" value="1"/>
</dbReference>
<evidence type="ECO:0000313" key="4">
    <source>
        <dbReference type="Proteomes" id="UP000178372"/>
    </source>
</evidence>
<keyword evidence="2" id="KW-0808">Transferase</keyword>
<dbReference type="AlphaFoldDB" id="A0A1F7G7R7"/>
<dbReference type="CDD" id="cd06533">
    <property type="entry name" value="Glyco_transf_WecG_TagA"/>
    <property type="match status" value="1"/>
</dbReference>
<name>A0A1F7G7R7_9BACT</name>
<accession>A0A1F7G7R7</accession>
<sequence length="252" mass="28958">MKNKNKQNSLLNIPIDPLSRKEVLEKIIKYIKTSRNFLHIVSLNPEILVEATKNPQFKKVVKSAQIKIIDGSGVILASKLIGIQIGERYAGIKLMEDLLKEASHQRLRVMLLGGRPKIAEQIVACQKQAQSKATFFATDGIKDIQNPTAREEKGILFIVADYRPHILLVSFGSPFSELWLYEHRQSLKKIVCASVGGAFDYMAGTTPRAPQFIHQIGLEWLYRLVTQPWRWRRQLKLITFTKEIFKEMIKYR</sequence>
<proteinExistence type="predicted"/>
<dbReference type="EMBL" id="MFZF01000039">
    <property type="protein sequence ID" value="OGK14931.1"/>
    <property type="molecule type" value="Genomic_DNA"/>
</dbReference>
<gene>
    <name evidence="3" type="ORF">A2690_01515</name>
</gene>
<organism evidence="3 4">
    <name type="scientific">Candidatus Roizmanbacteria bacterium RIFCSPHIGHO2_01_FULL_39_12b</name>
    <dbReference type="NCBI Taxonomy" id="1802030"/>
    <lineage>
        <taxon>Bacteria</taxon>
        <taxon>Candidatus Roizmaniibacteriota</taxon>
    </lineage>
</organism>
<reference evidence="3 4" key="1">
    <citation type="journal article" date="2016" name="Nat. Commun.">
        <title>Thousands of microbial genomes shed light on interconnected biogeochemical processes in an aquifer system.</title>
        <authorList>
            <person name="Anantharaman K."/>
            <person name="Brown C.T."/>
            <person name="Hug L.A."/>
            <person name="Sharon I."/>
            <person name="Castelle C.J."/>
            <person name="Probst A.J."/>
            <person name="Thomas B.C."/>
            <person name="Singh A."/>
            <person name="Wilkins M.J."/>
            <person name="Karaoz U."/>
            <person name="Brodie E.L."/>
            <person name="Williams K.H."/>
            <person name="Hubbard S.S."/>
            <person name="Banfield J.F."/>
        </authorList>
    </citation>
    <scope>NUCLEOTIDE SEQUENCE [LARGE SCALE GENOMIC DNA]</scope>
</reference>
<dbReference type="PANTHER" id="PTHR34136">
    <property type="match status" value="1"/>
</dbReference>
<dbReference type="PANTHER" id="PTHR34136:SF1">
    <property type="entry name" value="UDP-N-ACETYL-D-MANNOSAMINURONIC ACID TRANSFERASE"/>
    <property type="match status" value="1"/>
</dbReference>
<evidence type="ECO:0000313" key="3">
    <source>
        <dbReference type="EMBL" id="OGK14931.1"/>
    </source>
</evidence>
<evidence type="ECO:0000256" key="1">
    <source>
        <dbReference type="ARBA" id="ARBA00022676"/>
    </source>
</evidence>